<dbReference type="InParanoid" id="A0A2K1KFJ4"/>
<dbReference type="PANTHER" id="PTHR12292">
    <property type="entry name" value="RWD DOMAIN-CONTAINING PROTEIN"/>
    <property type="match status" value="1"/>
</dbReference>
<dbReference type="Gramene" id="Pp3c6_13820V3.1">
    <property type="protein sequence ID" value="Pp3c6_13820V3.1"/>
    <property type="gene ID" value="Pp3c6_13820"/>
</dbReference>
<dbReference type="STRING" id="3218.A0A2K1KFJ4"/>
<name>A0A2K1KFJ4_PHYPA</name>
<keyword evidence="3" id="KW-1185">Reference proteome</keyword>
<dbReference type="InterPro" id="IPR040213">
    <property type="entry name" value="GIR2-like"/>
</dbReference>
<reference evidence="2" key="3">
    <citation type="submission" date="2020-12" db="UniProtKB">
        <authorList>
            <consortium name="EnsemblPlants"/>
        </authorList>
    </citation>
    <scope>IDENTIFICATION</scope>
</reference>
<dbReference type="AlphaFoldDB" id="A0A2K1KFJ4"/>
<dbReference type="EMBL" id="ABEU02000006">
    <property type="protein sequence ID" value="PNR52535.1"/>
    <property type="molecule type" value="Genomic_DNA"/>
</dbReference>
<reference evidence="1 3" key="1">
    <citation type="journal article" date="2008" name="Science">
        <title>The Physcomitrella genome reveals evolutionary insights into the conquest of land by plants.</title>
        <authorList>
            <person name="Rensing S."/>
            <person name="Lang D."/>
            <person name="Zimmer A."/>
            <person name="Terry A."/>
            <person name="Salamov A."/>
            <person name="Shapiro H."/>
            <person name="Nishiyama T."/>
            <person name="Perroud P.-F."/>
            <person name="Lindquist E."/>
            <person name="Kamisugi Y."/>
            <person name="Tanahashi T."/>
            <person name="Sakakibara K."/>
            <person name="Fujita T."/>
            <person name="Oishi K."/>
            <person name="Shin-I T."/>
            <person name="Kuroki Y."/>
            <person name="Toyoda A."/>
            <person name="Suzuki Y."/>
            <person name="Hashimoto A."/>
            <person name="Yamaguchi K."/>
            <person name="Sugano A."/>
            <person name="Kohara Y."/>
            <person name="Fujiyama A."/>
            <person name="Anterola A."/>
            <person name="Aoki S."/>
            <person name="Ashton N."/>
            <person name="Barbazuk W.B."/>
            <person name="Barker E."/>
            <person name="Bennetzen J."/>
            <person name="Bezanilla M."/>
            <person name="Blankenship R."/>
            <person name="Cho S.H."/>
            <person name="Dutcher S."/>
            <person name="Estelle M."/>
            <person name="Fawcett J.A."/>
            <person name="Gundlach H."/>
            <person name="Hanada K."/>
            <person name="Heyl A."/>
            <person name="Hicks K.A."/>
            <person name="Hugh J."/>
            <person name="Lohr M."/>
            <person name="Mayer K."/>
            <person name="Melkozernov A."/>
            <person name="Murata T."/>
            <person name="Nelson D."/>
            <person name="Pils B."/>
            <person name="Prigge M."/>
            <person name="Reiss B."/>
            <person name="Renner T."/>
            <person name="Rombauts S."/>
            <person name="Rushton P."/>
            <person name="Sanderfoot A."/>
            <person name="Schween G."/>
            <person name="Shiu S.-H."/>
            <person name="Stueber K."/>
            <person name="Theodoulou F.L."/>
            <person name="Tu H."/>
            <person name="Van de Peer Y."/>
            <person name="Verrier P.J."/>
            <person name="Waters E."/>
            <person name="Wood A."/>
            <person name="Yang L."/>
            <person name="Cove D."/>
            <person name="Cuming A."/>
            <person name="Hasebe M."/>
            <person name="Lucas S."/>
            <person name="Mishler D.B."/>
            <person name="Reski R."/>
            <person name="Grigoriev I."/>
            <person name="Quatrano R.S."/>
            <person name="Boore J.L."/>
        </authorList>
    </citation>
    <scope>NUCLEOTIDE SEQUENCE [LARGE SCALE GENOMIC DNA]</scope>
    <source>
        <strain evidence="2 3">cv. Gransden 2004</strain>
    </source>
</reference>
<gene>
    <name evidence="1" type="ORF">PHYPA_008909</name>
</gene>
<reference evidence="1 3" key="2">
    <citation type="journal article" date="2018" name="Plant J.">
        <title>The Physcomitrella patens chromosome-scale assembly reveals moss genome structure and evolution.</title>
        <authorList>
            <person name="Lang D."/>
            <person name="Ullrich K.K."/>
            <person name="Murat F."/>
            <person name="Fuchs J."/>
            <person name="Jenkins J."/>
            <person name="Haas F.B."/>
            <person name="Piednoel M."/>
            <person name="Gundlach H."/>
            <person name="Van Bel M."/>
            <person name="Meyberg R."/>
            <person name="Vives C."/>
            <person name="Morata J."/>
            <person name="Symeonidi A."/>
            <person name="Hiss M."/>
            <person name="Muchero W."/>
            <person name="Kamisugi Y."/>
            <person name="Saleh O."/>
            <person name="Blanc G."/>
            <person name="Decker E.L."/>
            <person name="van Gessel N."/>
            <person name="Grimwood J."/>
            <person name="Hayes R.D."/>
            <person name="Graham S.W."/>
            <person name="Gunter L.E."/>
            <person name="McDaniel S.F."/>
            <person name="Hoernstein S.N.W."/>
            <person name="Larsson A."/>
            <person name="Li F.W."/>
            <person name="Perroud P.F."/>
            <person name="Phillips J."/>
            <person name="Ranjan P."/>
            <person name="Rokshar D.S."/>
            <person name="Rothfels C.J."/>
            <person name="Schneider L."/>
            <person name="Shu S."/>
            <person name="Stevenson D.W."/>
            <person name="Thummler F."/>
            <person name="Tillich M."/>
            <person name="Villarreal Aguilar J.C."/>
            <person name="Widiez T."/>
            <person name="Wong G.K."/>
            <person name="Wymore A."/>
            <person name="Zhang Y."/>
            <person name="Zimmer A.D."/>
            <person name="Quatrano R.S."/>
            <person name="Mayer K.F.X."/>
            <person name="Goodstein D."/>
            <person name="Casacuberta J.M."/>
            <person name="Vandepoele K."/>
            <person name="Reski R."/>
            <person name="Cuming A.C."/>
            <person name="Tuskan G.A."/>
            <person name="Maumus F."/>
            <person name="Salse J."/>
            <person name="Schmutz J."/>
            <person name="Rensing S.A."/>
        </authorList>
    </citation>
    <scope>NUCLEOTIDE SEQUENCE [LARGE SCALE GENOMIC DNA]</scope>
    <source>
        <strain evidence="2 3">cv. Gransden 2004</strain>
    </source>
</reference>
<dbReference type="Proteomes" id="UP000006727">
    <property type="component" value="Chromosome 6"/>
</dbReference>
<accession>A0A2K1KFJ4</accession>
<evidence type="ECO:0000313" key="1">
    <source>
        <dbReference type="EMBL" id="PNR52535.1"/>
    </source>
</evidence>
<organism evidence="1">
    <name type="scientific">Physcomitrium patens</name>
    <name type="common">Spreading-leaved earth moss</name>
    <name type="synonym">Physcomitrella patens</name>
    <dbReference type="NCBI Taxonomy" id="3218"/>
    <lineage>
        <taxon>Eukaryota</taxon>
        <taxon>Viridiplantae</taxon>
        <taxon>Streptophyta</taxon>
        <taxon>Embryophyta</taxon>
        <taxon>Bryophyta</taxon>
        <taxon>Bryophytina</taxon>
        <taxon>Bryopsida</taxon>
        <taxon>Funariidae</taxon>
        <taxon>Funariales</taxon>
        <taxon>Funariaceae</taxon>
        <taxon>Physcomitrium</taxon>
    </lineage>
</organism>
<evidence type="ECO:0000313" key="2">
    <source>
        <dbReference type="EnsemblPlants" id="Pp3c6_13820V3.1"/>
    </source>
</evidence>
<dbReference type="GO" id="GO:0002181">
    <property type="term" value="P:cytoplasmic translation"/>
    <property type="evidence" value="ECO:0000318"/>
    <property type="project" value="GO_Central"/>
</dbReference>
<evidence type="ECO:0000313" key="3">
    <source>
        <dbReference type="Proteomes" id="UP000006727"/>
    </source>
</evidence>
<sequence length="174" mass="19723">MEIESAQAILMDEILEIPGGESRSGTSAWCVQIRVSCIDDDDDDPTDIPAQLTVHFTHIPMHRAVSESECRLLRGKLEEEEWLREKYGQANVDEESEEVTEKHGEAKLMPDFVLMASKEKKTSGRHRLGLNAVGKVIEDERDIAVIDETIYFCDDDDEDLFTDSDCHQLPWTIG</sequence>
<proteinExistence type="predicted"/>
<dbReference type="EnsemblPlants" id="Pp3c6_13820V3.1">
    <property type="protein sequence ID" value="Pp3c6_13820V3.1"/>
    <property type="gene ID" value="Pp3c6_13820"/>
</dbReference>
<dbReference type="PaxDb" id="3218-PP1S177_116V6.1"/>
<protein>
    <submittedName>
        <fullName evidence="1 2">Uncharacterized protein</fullName>
    </submittedName>
</protein>